<evidence type="ECO:0000313" key="4">
    <source>
        <dbReference type="Proteomes" id="UP001357485"/>
    </source>
</evidence>
<feature type="signal peptide" evidence="1">
    <location>
        <begin position="1"/>
        <end position="24"/>
    </location>
</feature>
<reference evidence="3 4" key="1">
    <citation type="submission" date="2023-08" db="EMBL/GenBank/DDBJ databases">
        <title>Black Yeasts Isolated from many extreme environments.</title>
        <authorList>
            <person name="Coleine C."/>
            <person name="Stajich J.E."/>
            <person name="Selbmann L."/>
        </authorList>
    </citation>
    <scope>NUCLEOTIDE SEQUENCE [LARGE SCALE GENOMIC DNA]</scope>
    <source>
        <strain evidence="3 4">CCFEE 536</strain>
    </source>
</reference>
<protein>
    <recommendedName>
        <fullName evidence="2">Apple domain-containing protein</fullName>
    </recommendedName>
</protein>
<gene>
    <name evidence="3" type="ORF">LTR16_003037</name>
</gene>
<name>A0ABR0KSU4_9PEZI</name>
<dbReference type="EMBL" id="JAVRRA010024901">
    <property type="protein sequence ID" value="KAK5126510.1"/>
    <property type="molecule type" value="Genomic_DNA"/>
</dbReference>
<keyword evidence="4" id="KW-1185">Reference proteome</keyword>
<keyword evidence="1" id="KW-0732">Signal</keyword>
<evidence type="ECO:0000256" key="1">
    <source>
        <dbReference type="SAM" id="SignalP"/>
    </source>
</evidence>
<dbReference type="Proteomes" id="UP001357485">
    <property type="component" value="Unassembled WGS sequence"/>
</dbReference>
<dbReference type="Pfam" id="PF14295">
    <property type="entry name" value="PAN_4"/>
    <property type="match status" value="1"/>
</dbReference>
<evidence type="ECO:0000259" key="2">
    <source>
        <dbReference type="Pfam" id="PF14295"/>
    </source>
</evidence>
<dbReference type="Gene3D" id="3.50.4.10">
    <property type="entry name" value="Hepatocyte Growth Factor"/>
    <property type="match status" value="1"/>
</dbReference>
<feature type="domain" description="Apple" evidence="2">
    <location>
        <begin position="182"/>
        <end position="225"/>
    </location>
</feature>
<proteinExistence type="predicted"/>
<comment type="caution">
    <text evidence="3">The sequence shown here is derived from an EMBL/GenBank/DDBJ whole genome shotgun (WGS) entry which is preliminary data.</text>
</comment>
<sequence>MVFTKLSLAFVALCASSLVPSVGADRGSPSVVVGPATAFDFETFFTSTTSVKVEKPSTSSVLSSAASAKSSFTTSPSFNSLLSAGFFTIEASSKETFTTLPSISSVFAATPSGLANFTKAASALEDVIKAASTKLASATQTSIKPSSTAVLNSTTLAASCPSGNGTIITTACGATYAIQCSTDHSGGDMGKTASSSLQSCIATCDATNGCAAISFIPGSPTGRCYYKKLKNLGPPKYSADVHGARQLTA</sequence>
<evidence type="ECO:0000313" key="3">
    <source>
        <dbReference type="EMBL" id="KAK5126510.1"/>
    </source>
</evidence>
<dbReference type="InterPro" id="IPR003609">
    <property type="entry name" value="Pan_app"/>
</dbReference>
<feature type="non-terminal residue" evidence="3">
    <location>
        <position position="249"/>
    </location>
</feature>
<accession>A0ABR0KSU4</accession>
<organism evidence="3 4">
    <name type="scientific">Cryomyces antarcticus</name>
    <dbReference type="NCBI Taxonomy" id="329879"/>
    <lineage>
        <taxon>Eukaryota</taxon>
        <taxon>Fungi</taxon>
        <taxon>Dikarya</taxon>
        <taxon>Ascomycota</taxon>
        <taxon>Pezizomycotina</taxon>
        <taxon>Dothideomycetes</taxon>
        <taxon>Dothideomycetes incertae sedis</taxon>
        <taxon>Cryomyces</taxon>
    </lineage>
</organism>
<feature type="chain" id="PRO_5047010265" description="Apple domain-containing protein" evidence="1">
    <location>
        <begin position="25"/>
        <end position="249"/>
    </location>
</feature>